<organism evidence="1 2">
    <name type="scientific">Treponema saccharophilum DSM 2985</name>
    <dbReference type="NCBI Taxonomy" id="907348"/>
    <lineage>
        <taxon>Bacteria</taxon>
        <taxon>Pseudomonadati</taxon>
        <taxon>Spirochaetota</taxon>
        <taxon>Spirochaetia</taxon>
        <taxon>Spirochaetales</taxon>
        <taxon>Treponemataceae</taxon>
        <taxon>Treponema</taxon>
    </lineage>
</organism>
<dbReference type="Proteomes" id="UP000003571">
    <property type="component" value="Unassembled WGS sequence"/>
</dbReference>
<dbReference type="STRING" id="907348.TresaDRAFT_1367"/>
<dbReference type="PATRIC" id="fig|907348.3.peg.2022"/>
<dbReference type="RefSeq" id="WP_002705276.1">
    <property type="nucleotide sequence ID" value="NZ_AGRW01000050.1"/>
</dbReference>
<protein>
    <submittedName>
        <fullName evidence="1">Uncharacterized protein</fullName>
    </submittedName>
</protein>
<comment type="caution">
    <text evidence="1">The sequence shown here is derived from an EMBL/GenBank/DDBJ whole genome shotgun (WGS) entry which is preliminary data.</text>
</comment>
<reference evidence="1 2" key="1">
    <citation type="submission" date="2011-09" db="EMBL/GenBank/DDBJ databases">
        <title>The draft genome of Treponema saccharophilum DSM 2985.</title>
        <authorList>
            <consortium name="US DOE Joint Genome Institute (JGI-PGF)"/>
            <person name="Lucas S."/>
            <person name="Copeland A."/>
            <person name="Lapidus A."/>
            <person name="Glavina del Rio T."/>
            <person name="Dalin E."/>
            <person name="Tice H."/>
            <person name="Bruce D."/>
            <person name="Goodwin L."/>
            <person name="Pitluck S."/>
            <person name="Peters L."/>
            <person name="Kyrpides N."/>
            <person name="Mavromatis K."/>
            <person name="Ivanova N."/>
            <person name="Markowitz V."/>
            <person name="Cheng J.-F."/>
            <person name="Hugenholtz P."/>
            <person name="Woyke T."/>
            <person name="Wu D."/>
            <person name="Gronow S."/>
            <person name="Wellnitz S."/>
            <person name="Brambilla E."/>
            <person name="Klenk H.-P."/>
            <person name="Eisen J.A."/>
        </authorList>
    </citation>
    <scope>NUCLEOTIDE SEQUENCE [LARGE SCALE GENOMIC DNA]</scope>
    <source>
        <strain evidence="1 2">DSM 2985</strain>
    </source>
</reference>
<evidence type="ECO:0000313" key="1">
    <source>
        <dbReference type="EMBL" id="EIC01475.1"/>
    </source>
</evidence>
<dbReference type="AlphaFoldDB" id="H7EM67"/>
<evidence type="ECO:0000313" key="2">
    <source>
        <dbReference type="Proteomes" id="UP000003571"/>
    </source>
</evidence>
<dbReference type="EMBL" id="AGRW01000050">
    <property type="protein sequence ID" value="EIC01475.1"/>
    <property type="molecule type" value="Genomic_DNA"/>
</dbReference>
<accession>H7EM67</accession>
<proteinExistence type="predicted"/>
<keyword evidence="2" id="KW-1185">Reference proteome</keyword>
<sequence>MILTLRQYYIAQMLNGTNAAFPAKETGEEMFSNYWGDSTGARIFFTVEKILELTGDDGDEPVCFDE</sequence>
<gene>
    <name evidence="1" type="ORF">TresaDRAFT_1367</name>
</gene>
<name>H7EM67_9SPIR</name>